<evidence type="ECO:0000313" key="1">
    <source>
        <dbReference type="EMBL" id="MEI4802482.1"/>
    </source>
</evidence>
<gene>
    <name evidence="1" type="ORF">WAZ07_14375</name>
</gene>
<name>A0ABU8FIF8_9BACI</name>
<evidence type="ECO:0000313" key="2">
    <source>
        <dbReference type="Proteomes" id="UP001372526"/>
    </source>
</evidence>
<sequence length="135" mass="15531">MGLKEQAMKEFQERISSTENIQGMTSAYYEMQNGMSGLVGTPNANPIPVKGILAYTEQQLLFYGEIFGKLPISLQIPFHQINKIKETKHVFALFKTFPAIVVFHQEQEIFTTRGNEEEFIRLQAFFEKIQLISTH</sequence>
<dbReference type="Proteomes" id="UP001372526">
    <property type="component" value="Unassembled WGS sequence"/>
</dbReference>
<comment type="caution">
    <text evidence="1">The sequence shown here is derived from an EMBL/GenBank/DDBJ whole genome shotgun (WGS) entry which is preliminary data.</text>
</comment>
<dbReference type="Gene3D" id="2.30.29.30">
    <property type="entry name" value="Pleckstrin-homology domain (PH domain)/Phosphotyrosine-binding domain (PTB)"/>
    <property type="match status" value="1"/>
</dbReference>
<accession>A0ABU8FIF8</accession>
<evidence type="ECO:0008006" key="3">
    <source>
        <dbReference type="Google" id="ProtNLM"/>
    </source>
</evidence>
<keyword evidence="2" id="KW-1185">Reference proteome</keyword>
<dbReference type="RefSeq" id="WP_336473011.1">
    <property type="nucleotide sequence ID" value="NZ_JBAWSX010000008.1"/>
</dbReference>
<protein>
    <recommendedName>
        <fullName evidence="3">GRAM domain-containing protein</fullName>
    </recommendedName>
</protein>
<dbReference type="InterPro" id="IPR011993">
    <property type="entry name" value="PH-like_dom_sf"/>
</dbReference>
<proteinExistence type="predicted"/>
<organism evidence="1 2">
    <name type="scientific">Bacillus bruguierae</name>
    <dbReference type="NCBI Taxonomy" id="3127667"/>
    <lineage>
        <taxon>Bacteria</taxon>
        <taxon>Bacillati</taxon>
        <taxon>Bacillota</taxon>
        <taxon>Bacilli</taxon>
        <taxon>Bacillales</taxon>
        <taxon>Bacillaceae</taxon>
        <taxon>Bacillus</taxon>
    </lineage>
</organism>
<reference evidence="1 2" key="1">
    <citation type="submission" date="2024-01" db="EMBL/GenBank/DDBJ databases">
        <title>Seven novel Bacillus-like species.</title>
        <authorList>
            <person name="Liu G."/>
        </authorList>
    </citation>
    <scope>NUCLEOTIDE SEQUENCE [LARGE SCALE GENOMIC DNA]</scope>
    <source>
        <strain evidence="1 2">FJAT-51639</strain>
    </source>
</reference>
<dbReference type="EMBL" id="JBAWSX010000008">
    <property type="protein sequence ID" value="MEI4802482.1"/>
    <property type="molecule type" value="Genomic_DNA"/>
</dbReference>